<accession>A0A1D9G195</accession>
<dbReference type="Proteomes" id="UP000176944">
    <property type="component" value="Chromosome"/>
</dbReference>
<dbReference type="AlphaFoldDB" id="A0A1D9G195"/>
<proteinExistence type="predicted"/>
<organism evidence="2 3">
    <name type="scientific">Moorena producens (strain JHB)</name>
    <dbReference type="NCBI Taxonomy" id="1454205"/>
    <lineage>
        <taxon>Bacteria</taxon>
        <taxon>Bacillati</taxon>
        <taxon>Cyanobacteriota</taxon>
        <taxon>Cyanophyceae</taxon>
        <taxon>Coleofasciculales</taxon>
        <taxon>Coleofasciculaceae</taxon>
        <taxon>Moorena</taxon>
    </lineage>
</organism>
<gene>
    <name evidence="2" type="ORF">BJP36_16890</name>
</gene>
<evidence type="ECO:0000259" key="1">
    <source>
        <dbReference type="Pfam" id="PF04717"/>
    </source>
</evidence>
<dbReference type="InterPro" id="IPR006531">
    <property type="entry name" value="Gp5/Vgr_OB"/>
</dbReference>
<dbReference type="InterPro" id="IPR037026">
    <property type="entry name" value="Vgr_OB-fold_dom_sf"/>
</dbReference>
<dbReference type="EMBL" id="CP017708">
    <property type="protein sequence ID" value="AOY81331.1"/>
    <property type="molecule type" value="Genomic_DNA"/>
</dbReference>
<name>A0A1D9G195_MOOP1</name>
<dbReference type="Pfam" id="PF04717">
    <property type="entry name" value="Phage_base_V"/>
    <property type="match status" value="1"/>
</dbReference>
<protein>
    <submittedName>
        <fullName evidence="2">Phage baseplate assembly protein V</fullName>
    </submittedName>
</protein>
<evidence type="ECO:0000313" key="2">
    <source>
        <dbReference type="EMBL" id="AOY81331.1"/>
    </source>
</evidence>
<sequence length="276" mass="30565">MTDFFGKYRGKVKQNQDPKKLGRLQVIVPEVLDADNENWALPCLPYTGKDMGMFTIPPLGANIWVEFEGGNRDRPIWTGCFWSNDEVPKEVKAAYEQNGDPAEIQVFKTEDLILILSRRTKKEGVTLEIKLPKKDNKNAKKMLKLTLNKEGIEIKHDQETLLKLTEDLIELKTKKTGVDIAAKQIQLKEKDGGEGKLEESGIELKKKSSTAKLTNDGIQLKNGKSEMQLASSGIKVSNDGSEIAINSAIDVKNSGGAKINLSQVKVNVNNGALEVM</sequence>
<feature type="domain" description="Gp5/Type VI secretion system Vgr protein OB-fold" evidence="1">
    <location>
        <begin position="8"/>
        <end position="82"/>
    </location>
</feature>
<dbReference type="SUPFAM" id="SSF69255">
    <property type="entry name" value="gp5 N-terminal domain-like"/>
    <property type="match status" value="1"/>
</dbReference>
<reference evidence="3" key="1">
    <citation type="submission" date="2016-10" db="EMBL/GenBank/DDBJ databases">
        <title>Comparative genomics uncovers the prolific and rare metabolic potential of the cyanobacterial genus Moorea.</title>
        <authorList>
            <person name="Leao T."/>
            <person name="Castelao G."/>
            <person name="Korobeynikov A."/>
            <person name="Monroe E.A."/>
            <person name="Podell S."/>
            <person name="Glukhov E."/>
            <person name="Allen E."/>
            <person name="Gerwick W.H."/>
            <person name="Gerwick L."/>
        </authorList>
    </citation>
    <scope>NUCLEOTIDE SEQUENCE [LARGE SCALE GENOMIC DNA]</scope>
    <source>
        <strain evidence="3">JHB</strain>
    </source>
</reference>
<dbReference type="Gene3D" id="2.40.50.230">
    <property type="entry name" value="Gp5 N-terminal domain"/>
    <property type="match status" value="1"/>
</dbReference>
<evidence type="ECO:0000313" key="3">
    <source>
        <dbReference type="Proteomes" id="UP000176944"/>
    </source>
</evidence>